<comment type="caution">
    <text evidence="3">The sequence shown here is derived from an EMBL/GenBank/DDBJ whole genome shotgun (WGS) entry which is preliminary data.</text>
</comment>
<feature type="region of interest" description="Disordered" evidence="2">
    <location>
        <begin position="1"/>
        <end position="24"/>
    </location>
</feature>
<evidence type="ECO:0000256" key="2">
    <source>
        <dbReference type="SAM" id="MobiDB-lite"/>
    </source>
</evidence>
<dbReference type="InterPro" id="IPR009044">
    <property type="entry name" value="ssDNA-bd_transcriptional_reg"/>
</dbReference>
<accession>A0ABP9UKL0</accession>
<dbReference type="Pfam" id="PF08536">
    <property type="entry name" value="Whirly"/>
    <property type="match status" value="1"/>
</dbReference>
<gene>
    <name evidence="3" type="ORF">Hsar01_00414</name>
</gene>
<evidence type="ECO:0000313" key="4">
    <source>
        <dbReference type="Proteomes" id="UP001476282"/>
    </source>
</evidence>
<keyword evidence="4" id="KW-1185">Reference proteome</keyword>
<protein>
    <submittedName>
        <fullName evidence="3">Uncharacterized protein</fullName>
    </submittedName>
</protein>
<sequence>MKTDTSLPPSDPVLRSDATATRRPQHAIYKPNSRGTGGVVRFELNGYKEAVFVDAAPQSGDRQFDWEAKLTMKWGLSDLGAALSVFQGRQPAAKLFHRSEKSNSACEIVARDDADRSPFLFSLSRQEEDKSVRKIAIPVTHAEAAILEVVLGRAVETLAGW</sequence>
<dbReference type="EMBL" id="BAABRI010000002">
    <property type="protein sequence ID" value="GAA5481207.1"/>
    <property type="molecule type" value="Genomic_DNA"/>
</dbReference>
<name>A0ABP9UKL0_9BACT</name>
<dbReference type="RefSeq" id="WP_353565366.1">
    <property type="nucleotide sequence ID" value="NZ_BAABRI010000002.1"/>
</dbReference>
<dbReference type="SUPFAM" id="SSF54447">
    <property type="entry name" value="ssDNA-binding transcriptional regulator domain"/>
    <property type="match status" value="1"/>
</dbReference>
<dbReference type="Gene3D" id="2.30.31.10">
    <property type="entry name" value="Transcriptional Coactivator Pc4, Chain A"/>
    <property type="match status" value="1"/>
</dbReference>
<keyword evidence="1" id="KW-0809">Transit peptide</keyword>
<organism evidence="3 4">
    <name type="scientific">Haloferula sargassicola</name>
    <dbReference type="NCBI Taxonomy" id="490096"/>
    <lineage>
        <taxon>Bacteria</taxon>
        <taxon>Pseudomonadati</taxon>
        <taxon>Verrucomicrobiota</taxon>
        <taxon>Verrucomicrobiia</taxon>
        <taxon>Verrucomicrobiales</taxon>
        <taxon>Verrucomicrobiaceae</taxon>
        <taxon>Haloferula</taxon>
    </lineage>
</organism>
<dbReference type="InterPro" id="IPR013742">
    <property type="entry name" value="Whirly"/>
</dbReference>
<evidence type="ECO:0000313" key="3">
    <source>
        <dbReference type="EMBL" id="GAA5481207.1"/>
    </source>
</evidence>
<dbReference type="Proteomes" id="UP001476282">
    <property type="component" value="Unassembled WGS sequence"/>
</dbReference>
<proteinExistence type="predicted"/>
<evidence type="ECO:0000256" key="1">
    <source>
        <dbReference type="ARBA" id="ARBA00022946"/>
    </source>
</evidence>
<reference evidence="3 4" key="1">
    <citation type="submission" date="2024-02" db="EMBL/GenBank/DDBJ databases">
        <title>Haloferula sargassicola NBRC 104335.</title>
        <authorList>
            <person name="Ichikawa N."/>
            <person name="Katano-Makiyama Y."/>
            <person name="Hidaka K."/>
        </authorList>
    </citation>
    <scope>NUCLEOTIDE SEQUENCE [LARGE SCALE GENOMIC DNA]</scope>
    <source>
        <strain evidence="3 4">NBRC 104335</strain>
    </source>
</reference>